<protein>
    <recommendedName>
        <fullName evidence="3">ADP-ribosylglycohydrolase</fullName>
    </recommendedName>
</protein>
<proteinExistence type="predicted"/>
<dbReference type="EMBL" id="JAANNP010000030">
    <property type="protein sequence ID" value="NHC15431.1"/>
    <property type="molecule type" value="Genomic_DNA"/>
</dbReference>
<organism evidence="1 2">
    <name type="scientific">Motilibacter deserti</name>
    <dbReference type="NCBI Taxonomy" id="2714956"/>
    <lineage>
        <taxon>Bacteria</taxon>
        <taxon>Bacillati</taxon>
        <taxon>Actinomycetota</taxon>
        <taxon>Actinomycetes</taxon>
        <taxon>Motilibacterales</taxon>
        <taxon>Motilibacteraceae</taxon>
        <taxon>Motilibacter</taxon>
    </lineage>
</organism>
<sequence length="301" mass="30518">MYSLVSAPVLGFDLVRRAGGAEAADVVATALALGPEHVPALAAVARPEEDRAEAWAELARATKDDATVRAVAASFGAGAGATAAGADAAVSTAALRRLEVSGIGGLEDLMGCLRTDVFEWAWKRSGGVAVQDEDVARAVSVVCDAVAAAYAMPGLPAGSRALLVAPWRDALERLEVAEPCLGPNADEVGALVARLAALDARGLAGLGAGVEASRRSERPWAVAVHAASWAAHLSGRTRCAAAAQMLTVSAVHRAGMSARDAASGSWNLVSGAVHALVVADLLGDDDRAALVEPLEQALPDV</sequence>
<evidence type="ECO:0000313" key="2">
    <source>
        <dbReference type="Proteomes" id="UP000800981"/>
    </source>
</evidence>
<evidence type="ECO:0008006" key="3">
    <source>
        <dbReference type="Google" id="ProtNLM"/>
    </source>
</evidence>
<evidence type="ECO:0000313" key="1">
    <source>
        <dbReference type="EMBL" id="NHC15431.1"/>
    </source>
</evidence>
<gene>
    <name evidence="1" type="ORF">G9H71_16755</name>
</gene>
<name>A0ABX0GWW1_9ACTN</name>
<reference evidence="1 2" key="1">
    <citation type="submission" date="2020-03" db="EMBL/GenBank/DDBJ databases">
        <title>Two novel Motilibacter sp.</title>
        <authorList>
            <person name="Liu S."/>
        </authorList>
    </citation>
    <scope>NUCLEOTIDE SEQUENCE [LARGE SCALE GENOMIC DNA]</scope>
    <source>
        <strain evidence="1 2">E257</strain>
    </source>
</reference>
<dbReference type="RefSeq" id="WP_166283827.1">
    <property type="nucleotide sequence ID" value="NZ_JAANNP010000030.1"/>
</dbReference>
<dbReference type="Proteomes" id="UP000800981">
    <property type="component" value="Unassembled WGS sequence"/>
</dbReference>
<accession>A0ABX0GWW1</accession>
<comment type="caution">
    <text evidence="1">The sequence shown here is derived from an EMBL/GenBank/DDBJ whole genome shotgun (WGS) entry which is preliminary data.</text>
</comment>
<keyword evidence="2" id="KW-1185">Reference proteome</keyword>